<dbReference type="SUPFAM" id="SSF52058">
    <property type="entry name" value="L domain-like"/>
    <property type="match status" value="1"/>
</dbReference>
<evidence type="ECO:0008006" key="4">
    <source>
        <dbReference type="Google" id="ProtNLM"/>
    </source>
</evidence>
<dbReference type="CDD" id="cd09917">
    <property type="entry name" value="F-box_SF"/>
    <property type="match status" value="1"/>
</dbReference>
<dbReference type="Proteomes" id="UP001437256">
    <property type="component" value="Unassembled WGS sequence"/>
</dbReference>
<dbReference type="InterPro" id="IPR032675">
    <property type="entry name" value="LRR_dom_sf"/>
</dbReference>
<comment type="caution">
    <text evidence="2">The sequence shown here is derived from an EMBL/GenBank/DDBJ whole genome shotgun (WGS) entry which is preliminary data.</text>
</comment>
<feature type="compositionally biased region" description="Low complexity" evidence="1">
    <location>
        <begin position="419"/>
        <end position="429"/>
    </location>
</feature>
<sequence>MSTTNFPFELIKLILAQLDGCKPSLQSCALVCRAWVQPSRTLLLRIISLYQTGVEPFLHLCDSPFETISLAQVQEFAVSQNRYIQGGSIQSSLQDCPAFNQLLKWKSSNDKGKVITDVLSKVKLLSFNWVGWWTLDEEARSRLLTGFQSVEILKLSMVGFERYGQIQELIGSFSALQTLKLDSIRPLREPSSHPVLTSFNIQRLELNSVEDAVIDALVSCPNLQSFNCNYVNFFEFSHPQSQAIGKLLASAGSSLEEFSFTVQAAGMLNDGVVLDTRFRHLDFTQNPNLRRIELWVEDSDYLIPFFERLATAPNNLETIDIYHLQKADIDWARFESILLRPSFAHLRELKCVVFGLFGTKDVVGQPKGWYDGPNKGSPADLRMAQDTEEFKTNLSGLYSRGLINLQPRWRFASWETWFSTPSDSSTSSRNETDTEGGNMDTVA</sequence>
<dbReference type="EMBL" id="JBBXMP010000032">
    <property type="protein sequence ID" value="KAL0066817.1"/>
    <property type="molecule type" value="Genomic_DNA"/>
</dbReference>
<feature type="region of interest" description="Disordered" evidence="1">
    <location>
        <begin position="419"/>
        <end position="443"/>
    </location>
</feature>
<gene>
    <name evidence="2" type="ORF">AAF712_006218</name>
</gene>
<reference evidence="2 3" key="1">
    <citation type="submission" date="2024-05" db="EMBL/GenBank/DDBJ databases">
        <title>A draft genome resource for the thread blight pathogen Marasmius tenuissimus strain MS-2.</title>
        <authorList>
            <person name="Yulfo-Soto G.E."/>
            <person name="Baruah I.K."/>
            <person name="Amoako-Attah I."/>
            <person name="Bukari Y."/>
            <person name="Meinhardt L.W."/>
            <person name="Bailey B.A."/>
            <person name="Cohen S.P."/>
        </authorList>
    </citation>
    <scope>NUCLEOTIDE SEQUENCE [LARGE SCALE GENOMIC DNA]</scope>
    <source>
        <strain evidence="2 3">MS-2</strain>
    </source>
</reference>
<evidence type="ECO:0000313" key="3">
    <source>
        <dbReference type="Proteomes" id="UP001437256"/>
    </source>
</evidence>
<protein>
    <recommendedName>
        <fullName evidence="4">F-box domain-containing protein</fullName>
    </recommendedName>
</protein>
<evidence type="ECO:0000313" key="2">
    <source>
        <dbReference type="EMBL" id="KAL0066817.1"/>
    </source>
</evidence>
<organism evidence="2 3">
    <name type="scientific">Marasmius tenuissimus</name>
    <dbReference type="NCBI Taxonomy" id="585030"/>
    <lineage>
        <taxon>Eukaryota</taxon>
        <taxon>Fungi</taxon>
        <taxon>Dikarya</taxon>
        <taxon>Basidiomycota</taxon>
        <taxon>Agaricomycotina</taxon>
        <taxon>Agaricomycetes</taxon>
        <taxon>Agaricomycetidae</taxon>
        <taxon>Agaricales</taxon>
        <taxon>Marasmiineae</taxon>
        <taxon>Marasmiaceae</taxon>
        <taxon>Marasmius</taxon>
    </lineage>
</organism>
<proteinExistence type="predicted"/>
<accession>A0ABR3A0F3</accession>
<evidence type="ECO:0000256" key="1">
    <source>
        <dbReference type="SAM" id="MobiDB-lite"/>
    </source>
</evidence>
<name>A0ABR3A0F3_9AGAR</name>
<keyword evidence="3" id="KW-1185">Reference proteome</keyword>
<dbReference type="Gene3D" id="3.80.10.10">
    <property type="entry name" value="Ribonuclease Inhibitor"/>
    <property type="match status" value="1"/>
</dbReference>